<dbReference type="InterPro" id="IPR000182">
    <property type="entry name" value="GNAT_dom"/>
</dbReference>
<dbReference type="Proteomes" id="UP000616201">
    <property type="component" value="Unassembled WGS sequence"/>
</dbReference>
<evidence type="ECO:0000259" key="1">
    <source>
        <dbReference type="PROSITE" id="PS51186"/>
    </source>
</evidence>
<reference evidence="2" key="1">
    <citation type="submission" date="2018-02" db="EMBL/GenBank/DDBJ databases">
        <authorList>
            <person name="Vasarhelyi B.M."/>
            <person name="Deshmukh S."/>
            <person name="Balint B."/>
            <person name="Kukolya J."/>
        </authorList>
    </citation>
    <scope>NUCLEOTIDE SEQUENCE</scope>
    <source>
        <strain evidence="2">KB22</strain>
    </source>
</reference>
<dbReference type="PANTHER" id="PTHR43617">
    <property type="entry name" value="L-AMINO ACID N-ACETYLTRANSFERASE"/>
    <property type="match status" value="1"/>
</dbReference>
<dbReference type="CDD" id="cd04301">
    <property type="entry name" value="NAT_SF"/>
    <property type="match status" value="1"/>
</dbReference>
<feature type="domain" description="N-acetyltransferase" evidence="1">
    <location>
        <begin position="1"/>
        <end position="144"/>
    </location>
</feature>
<dbReference type="EMBL" id="PRDK01000001">
    <property type="protein sequence ID" value="MBE8712146.1"/>
    <property type="molecule type" value="Genomic_DNA"/>
</dbReference>
<gene>
    <name evidence="2" type="ORF">C4F49_00435</name>
</gene>
<dbReference type="Gene3D" id="3.40.630.30">
    <property type="match status" value="1"/>
</dbReference>
<accession>A0A928UV60</accession>
<protein>
    <submittedName>
        <fullName evidence="2">GNAT family N-acetyltransferase</fullName>
    </submittedName>
</protein>
<dbReference type="SUPFAM" id="SSF55729">
    <property type="entry name" value="Acyl-CoA N-acyltransferases (Nat)"/>
    <property type="match status" value="1"/>
</dbReference>
<dbReference type="Pfam" id="PF00583">
    <property type="entry name" value="Acetyltransf_1"/>
    <property type="match status" value="1"/>
</dbReference>
<dbReference type="PROSITE" id="PS51186">
    <property type="entry name" value="GNAT"/>
    <property type="match status" value="1"/>
</dbReference>
<dbReference type="AlphaFoldDB" id="A0A928UV60"/>
<comment type="caution">
    <text evidence="2">The sequence shown here is derived from an EMBL/GenBank/DDBJ whole genome shotgun (WGS) entry which is preliminary data.</text>
</comment>
<organism evidence="2 3">
    <name type="scientific">Sphingobacterium hungaricum</name>
    <dbReference type="NCBI Taxonomy" id="2082723"/>
    <lineage>
        <taxon>Bacteria</taxon>
        <taxon>Pseudomonadati</taxon>
        <taxon>Bacteroidota</taxon>
        <taxon>Sphingobacteriia</taxon>
        <taxon>Sphingobacteriales</taxon>
        <taxon>Sphingobacteriaceae</taxon>
        <taxon>Sphingobacterium</taxon>
    </lineage>
</organism>
<evidence type="ECO:0000313" key="3">
    <source>
        <dbReference type="Proteomes" id="UP000616201"/>
    </source>
</evidence>
<name>A0A928UV60_9SPHI</name>
<dbReference type="GO" id="GO:0016747">
    <property type="term" value="F:acyltransferase activity, transferring groups other than amino-acyl groups"/>
    <property type="evidence" value="ECO:0007669"/>
    <property type="project" value="InterPro"/>
</dbReference>
<keyword evidence="3" id="KW-1185">Reference proteome</keyword>
<dbReference type="PANTHER" id="PTHR43617:SF2">
    <property type="entry name" value="UPF0039 PROTEIN SLL0451"/>
    <property type="match status" value="1"/>
</dbReference>
<evidence type="ECO:0000313" key="2">
    <source>
        <dbReference type="EMBL" id="MBE8712146.1"/>
    </source>
</evidence>
<dbReference type="InterPro" id="IPR016181">
    <property type="entry name" value="Acyl_CoA_acyltransferase"/>
</dbReference>
<dbReference type="InterPro" id="IPR050276">
    <property type="entry name" value="MshD_Acetyltransferase"/>
</dbReference>
<sequence length="144" mass="16478">MQIRQENPGDYKAVFALLEHAFRNEVHSDHKEQFLVEDLRKSAQFIPELSLVAELENKIVGYILLTKIKIKNTENEYTSLALAPVAVHPDYQNQGIGAELIRHAHQKAKELNFDSIILLGHQDYYPKFGYKPAKSIPLDRAPIN</sequence>
<dbReference type="RefSeq" id="WP_196934487.1">
    <property type="nucleotide sequence ID" value="NZ_MU158698.1"/>
</dbReference>
<proteinExistence type="predicted"/>